<keyword evidence="1" id="KW-0472">Membrane</keyword>
<dbReference type="AlphaFoldDB" id="A0A0A2B4I3"/>
<gene>
    <name evidence="2" type="ORF">EV01_1144</name>
</gene>
<dbReference type="EMBL" id="JNAR01000015">
    <property type="protein sequence ID" value="KGG07529.1"/>
    <property type="molecule type" value="Genomic_DNA"/>
</dbReference>
<reference evidence="3" key="1">
    <citation type="journal article" date="2014" name="Sci. Data">
        <title>Genomes of diverse isolates of the marine cyanobacterium Prochlorococcus.</title>
        <authorList>
            <person name="Biller S."/>
            <person name="Berube P."/>
            <person name="Thompson J."/>
            <person name="Kelly L."/>
            <person name="Roggensack S."/>
            <person name="Awad L."/>
            <person name="Roache-Johnson K."/>
            <person name="Ding H."/>
            <person name="Giovannoni S.J."/>
            <person name="Moore L.R."/>
            <person name="Chisholm S.W."/>
        </authorList>
    </citation>
    <scope>NUCLEOTIDE SEQUENCE [LARGE SCALE GENOMIC DNA]</scope>
</reference>
<feature type="transmembrane region" description="Helical" evidence="1">
    <location>
        <begin position="41"/>
        <end position="63"/>
    </location>
</feature>
<evidence type="ECO:0000256" key="1">
    <source>
        <dbReference type="SAM" id="Phobius"/>
    </source>
</evidence>
<keyword evidence="1" id="KW-1133">Transmembrane helix</keyword>
<organism evidence="2 3">
    <name type="scientific">Prochlorococcus marinus str. MIT 9401</name>
    <dbReference type="NCBI Taxonomy" id="167551"/>
    <lineage>
        <taxon>Bacteria</taxon>
        <taxon>Bacillati</taxon>
        <taxon>Cyanobacteriota</taxon>
        <taxon>Cyanophyceae</taxon>
        <taxon>Synechococcales</taxon>
        <taxon>Prochlorococcaceae</taxon>
        <taxon>Prochlorococcus</taxon>
    </lineage>
</organism>
<accession>A0A0A2B4I3</accession>
<evidence type="ECO:0000313" key="2">
    <source>
        <dbReference type="EMBL" id="KGG07529.1"/>
    </source>
</evidence>
<evidence type="ECO:0000313" key="3">
    <source>
        <dbReference type="Proteomes" id="UP000030481"/>
    </source>
</evidence>
<dbReference type="Proteomes" id="UP000030481">
    <property type="component" value="Unassembled WGS sequence"/>
</dbReference>
<sequence length="106" mass="11845">MTTKLEGFQNRQKDVGWGYAIAHVVPFVGPYYAITRRTTTPLLFVFLGNFAIGFTYGVIVAIVNPNYDEKKLEKSGTLIGLVATPILAKKGIENARKEGQKRLEKR</sequence>
<protein>
    <submittedName>
        <fullName evidence="2">Uncharacterized protein</fullName>
    </submittedName>
</protein>
<comment type="caution">
    <text evidence="2">The sequence shown here is derived from an EMBL/GenBank/DDBJ whole genome shotgun (WGS) entry which is preliminary data.</text>
</comment>
<keyword evidence="1" id="KW-0812">Transmembrane</keyword>
<feature type="transmembrane region" description="Helical" evidence="1">
    <location>
        <begin position="16"/>
        <end position="34"/>
    </location>
</feature>
<name>A0A0A2B4I3_PROMR</name>
<dbReference type="RefSeq" id="WP_050496413.1">
    <property type="nucleotide sequence ID" value="NZ_JNAR01000015.1"/>
</dbReference>
<proteinExistence type="predicted"/>